<dbReference type="CDD" id="cd19411">
    <property type="entry name" value="MCP2201-like_sensor"/>
    <property type="match status" value="1"/>
</dbReference>
<dbReference type="CDD" id="cd06225">
    <property type="entry name" value="HAMP"/>
    <property type="match status" value="1"/>
</dbReference>
<dbReference type="SMART" id="SM00304">
    <property type="entry name" value="HAMP"/>
    <property type="match status" value="1"/>
</dbReference>
<dbReference type="eggNOG" id="COG0840">
    <property type="taxonomic scope" value="Bacteria"/>
</dbReference>
<feature type="compositionally biased region" description="Low complexity" evidence="9">
    <location>
        <begin position="319"/>
        <end position="334"/>
    </location>
</feature>
<dbReference type="InterPro" id="IPR047347">
    <property type="entry name" value="YvaQ-like_sensor"/>
</dbReference>
<dbReference type="InterPro" id="IPR004090">
    <property type="entry name" value="Chemotax_Me-accpt_rcpt"/>
</dbReference>
<sequence>MYLRQLPIAYRAAVGFAIITLLLVGLGWFASDRMEVINQASTRLSQISLPSVQAANRIGQVVAEVRLAEMAHLLARDPASWRGQEQRLNELAAELRKAEEDFRPLVDNAEEQALFDRLEALTRDYLAGQPAVLERSRSGDAEGARVLMRDAHRDRYVALLDSLQALSKLVEDQAHADNLASDLIFERSSQAVLVVLLVALLASVAIAWLLTRSIVQPIRNAMLTAQKVADGDLTGQIDTHGKDEPAHLMQSLEQMQRVLHDTIEQIGQSATQLASAAEELNAVTEEGSHSLTRQHSEIEMAATAVNQMSAAVEEVARNAASTSEASSASEGAARTGRERVEQTVQAIRDMGLEVTHTTQRVADLAVQAQGISRVLDVIRAIAEQTNLLALNAAIEAARAGEQGRGFAVVADEVRALAHRTQESTHEIEQMIAGIQAGADTAVAAMRENERHAQDMLEVAEGADQALFEIARQAGEINERTLVIASAAEEQAQVAREVDRNLVNIHDISVQTSAGAGQTSTASHELSRLANDLNGMIARFVV</sequence>
<comment type="subcellular location">
    <subcellularLocation>
        <location evidence="1">Membrane</location>
        <topology evidence="1">Multi-pass membrane protein</topology>
    </subcellularLocation>
</comment>
<dbReference type="GO" id="GO:0016020">
    <property type="term" value="C:membrane"/>
    <property type="evidence" value="ECO:0007669"/>
    <property type="project" value="UniProtKB-SubCell"/>
</dbReference>
<evidence type="ECO:0000256" key="3">
    <source>
        <dbReference type="ARBA" id="ARBA00022692"/>
    </source>
</evidence>
<protein>
    <submittedName>
        <fullName evidence="13">Putative methyl-accepting chemotaxis transducer</fullName>
    </submittedName>
</protein>
<dbReference type="PROSITE" id="PS50885">
    <property type="entry name" value="HAMP"/>
    <property type="match status" value="1"/>
</dbReference>
<feature type="domain" description="Methyl-accepting transducer" evidence="11">
    <location>
        <begin position="269"/>
        <end position="505"/>
    </location>
</feature>
<dbReference type="InterPro" id="IPR024478">
    <property type="entry name" value="HlyB_4HB_MCP"/>
</dbReference>
<keyword evidence="6 8" id="KW-0807">Transducer</keyword>
<dbReference type="PANTHER" id="PTHR32089:SF120">
    <property type="entry name" value="METHYL-ACCEPTING CHEMOTAXIS PROTEIN TLPQ"/>
    <property type="match status" value="1"/>
</dbReference>
<dbReference type="STRING" id="1245471.PCA10_21900"/>
<evidence type="ECO:0000256" key="7">
    <source>
        <dbReference type="ARBA" id="ARBA00029447"/>
    </source>
</evidence>
<dbReference type="HOGENOM" id="CLU_000445_107_27_6"/>
<keyword evidence="14" id="KW-1185">Reference proteome</keyword>
<dbReference type="InterPro" id="IPR003660">
    <property type="entry name" value="HAMP_dom"/>
</dbReference>
<dbReference type="RefSeq" id="WP_016492120.1">
    <property type="nucleotide sequence ID" value="NC_021499.1"/>
</dbReference>
<dbReference type="Proteomes" id="UP000015503">
    <property type="component" value="Chromosome"/>
</dbReference>
<evidence type="ECO:0000259" key="12">
    <source>
        <dbReference type="PROSITE" id="PS50885"/>
    </source>
</evidence>
<evidence type="ECO:0000256" key="5">
    <source>
        <dbReference type="ARBA" id="ARBA00023136"/>
    </source>
</evidence>
<feature type="transmembrane region" description="Helical" evidence="10">
    <location>
        <begin position="191"/>
        <end position="210"/>
    </location>
</feature>
<accession>S6AEB1</accession>
<evidence type="ECO:0000256" key="6">
    <source>
        <dbReference type="ARBA" id="ARBA00023224"/>
    </source>
</evidence>
<evidence type="ECO:0000256" key="9">
    <source>
        <dbReference type="SAM" id="MobiDB-lite"/>
    </source>
</evidence>
<comment type="similarity">
    <text evidence="7">Belongs to the methyl-accepting chemotaxis (MCP) protein family.</text>
</comment>
<keyword evidence="2" id="KW-0145">Chemotaxis</keyword>
<dbReference type="Pfam" id="PF12729">
    <property type="entry name" value="4HB_MCP_1"/>
    <property type="match status" value="1"/>
</dbReference>
<dbReference type="AlphaFoldDB" id="S6AEB1"/>
<dbReference type="GO" id="GO:0004888">
    <property type="term" value="F:transmembrane signaling receptor activity"/>
    <property type="evidence" value="ECO:0007669"/>
    <property type="project" value="InterPro"/>
</dbReference>
<dbReference type="PANTHER" id="PTHR32089">
    <property type="entry name" value="METHYL-ACCEPTING CHEMOTAXIS PROTEIN MCPB"/>
    <property type="match status" value="1"/>
</dbReference>
<dbReference type="GO" id="GO:0007165">
    <property type="term" value="P:signal transduction"/>
    <property type="evidence" value="ECO:0007669"/>
    <property type="project" value="UniProtKB-KW"/>
</dbReference>
<dbReference type="SMART" id="SM00283">
    <property type="entry name" value="MA"/>
    <property type="match status" value="1"/>
</dbReference>
<name>S6AEB1_METRE</name>
<organism evidence="13 14">
    <name type="scientific">Metapseudomonas resinovorans NBRC 106553</name>
    <dbReference type="NCBI Taxonomy" id="1245471"/>
    <lineage>
        <taxon>Bacteria</taxon>
        <taxon>Pseudomonadati</taxon>
        <taxon>Pseudomonadota</taxon>
        <taxon>Gammaproteobacteria</taxon>
        <taxon>Pseudomonadales</taxon>
        <taxon>Pseudomonadaceae</taxon>
        <taxon>Metapseudomonas</taxon>
    </lineage>
</organism>
<dbReference type="EMBL" id="AP013068">
    <property type="protein sequence ID" value="BAN47922.1"/>
    <property type="molecule type" value="Genomic_DNA"/>
</dbReference>
<proteinExistence type="inferred from homology"/>
<evidence type="ECO:0000259" key="11">
    <source>
        <dbReference type="PROSITE" id="PS50111"/>
    </source>
</evidence>
<dbReference type="PRINTS" id="PR00260">
    <property type="entry name" value="CHEMTRNSDUCR"/>
</dbReference>
<dbReference type="Pfam" id="PF00672">
    <property type="entry name" value="HAMP"/>
    <property type="match status" value="1"/>
</dbReference>
<dbReference type="KEGG" id="pre:PCA10_21900"/>
<evidence type="ECO:0000256" key="4">
    <source>
        <dbReference type="ARBA" id="ARBA00022989"/>
    </source>
</evidence>
<evidence type="ECO:0000256" key="10">
    <source>
        <dbReference type="SAM" id="Phobius"/>
    </source>
</evidence>
<keyword evidence="4 10" id="KW-1133">Transmembrane helix</keyword>
<feature type="transmembrane region" description="Helical" evidence="10">
    <location>
        <begin position="12"/>
        <end position="30"/>
    </location>
</feature>
<evidence type="ECO:0000256" key="8">
    <source>
        <dbReference type="PROSITE-ProRule" id="PRU00284"/>
    </source>
</evidence>
<dbReference type="OrthoDB" id="8724574at2"/>
<keyword evidence="5 10" id="KW-0472">Membrane</keyword>
<dbReference type="Gene3D" id="1.10.287.950">
    <property type="entry name" value="Methyl-accepting chemotaxis protein"/>
    <property type="match status" value="1"/>
</dbReference>
<dbReference type="PROSITE" id="PS50111">
    <property type="entry name" value="CHEMOTAXIS_TRANSDUC_2"/>
    <property type="match status" value="1"/>
</dbReference>
<evidence type="ECO:0000256" key="1">
    <source>
        <dbReference type="ARBA" id="ARBA00004141"/>
    </source>
</evidence>
<dbReference type="InterPro" id="IPR004089">
    <property type="entry name" value="MCPsignal_dom"/>
</dbReference>
<dbReference type="CDD" id="cd11386">
    <property type="entry name" value="MCP_signal"/>
    <property type="match status" value="1"/>
</dbReference>
<dbReference type="SUPFAM" id="SSF58104">
    <property type="entry name" value="Methyl-accepting chemotaxis protein (MCP) signaling domain"/>
    <property type="match status" value="1"/>
</dbReference>
<feature type="region of interest" description="Disordered" evidence="9">
    <location>
        <begin position="317"/>
        <end position="338"/>
    </location>
</feature>
<dbReference type="GO" id="GO:0006935">
    <property type="term" value="P:chemotaxis"/>
    <property type="evidence" value="ECO:0007669"/>
    <property type="project" value="UniProtKB-KW"/>
</dbReference>
<evidence type="ECO:0000313" key="13">
    <source>
        <dbReference type="EMBL" id="BAN47922.1"/>
    </source>
</evidence>
<gene>
    <name evidence="13" type="ORF">PCA10_21900</name>
</gene>
<dbReference type="FunFam" id="1.10.287.950:FF:000001">
    <property type="entry name" value="Methyl-accepting chemotaxis sensory transducer"/>
    <property type="match status" value="1"/>
</dbReference>
<evidence type="ECO:0000256" key="2">
    <source>
        <dbReference type="ARBA" id="ARBA00022500"/>
    </source>
</evidence>
<dbReference type="PATRIC" id="fig|1245471.3.peg.2206"/>
<evidence type="ECO:0000313" key="14">
    <source>
        <dbReference type="Proteomes" id="UP000015503"/>
    </source>
</evidence>
<keyword evidence="3 10" id="KW-0812">Transmembrane</keyword>
<dbReference type="Pfam" id="PF00015">
    <property type="entry name" value="MCPsignal"/>
    <property type="match status" value="1"/>
</dbReference>
<reference evidence="13 14" key="1">
    <citation type="journal article" date="2013" name="Genome Announc.">
        <title>Complete Genome Sequence of the Carbazole Degrader Pseudomonas resinovorans Strain CA10 (NBRC 106553).</title>
        <authorList>
            <person name="Shintani M."/>
            <person name="Hosoyama A."/>
            <person name="Ohji S."/>
            <person name="Tsuchikane K."/>
            <person name="Takarada H."/>
            <person name="Yamazoe A."/>
            <person name="Fujita N."/>
            <person name="Nojiri H."/>
        </authorList>
    </citation>
    <scope>NUCLEOTIDE SEQUENCE [LARGE SCALE GENOMIC DNA]</scope>
    <source>
        <strain evidence="13 14">NBRC 106553</strain>
    </source>
</reference>
<feature type="domain" description="HAMP" evidence="12">
    <location>
        <begin position="212"/>
        <end position="264"/>
    </location>
</feature>